<evidence type="ECO:0000313" key="3">
    <source>
        <dbReference type="Proteomes" id="UP000533476"/>
    </source>
</evidence>
<feature type="binding site" evidence="1">
    <location>
        <position position="4"/>
    </location>
    <ligand>
        <name>Zn(2+)</name>
        <dbReference type="ChEBI" id="CHEBI:29105"/>
    </ligand>
</feature>
<dbReference type="PANTHER" id="PTHR30037:SF4">
    <property type="entry name" value="DNA-3-METHYLADENINE GLYCOSYLASE I"/>
    <property type="match status" value="1"/>
</dbReference>
<dbReference type="GO" id="GO:0006284">
    <property type="term" value="P:base-excision repair"/>
    <property type="evidence" value="ECO:0007669"/>
    <property type="project" value="InterPro"/>
</dbReference>
<dbReference type="RefSeq" id="WP_169100539.1">
    <property type="nucleotide sequence ID" value="NZ_JABBVZ010000048.1"/>
</dbReference>
<name>A0A7Y0L5I4_9FIRM</name>
<organism evidence="2 3">
    <name type="scientific">Sulfobacillus harzensis</name>
    <dbReference type="NCBI Taxonomy" id="2729629"/>
    <lineage>
        <taxon>Bacteria</taxon>
        <taxon>Bacillati</taxon>
        <taxon>Bacillota</taxon>
        <taxon>Clostridia</taxon>
        <taxon>Eubacteriales</taxon>
        <taxon>Clostridiales Family XVII. Incertae Sedis</taxon>
        <taxon>Sulfobacillus</taxon>
    </lineage>
</organism>
<keyword evidence="3" id="KW-1185">Reference proteome</keyword>
<dbReference type="PANTHER" id="PTHR30037">
    <property type="entry name" value="DNA-3-METHYLADENINE GLYCOSYLASE 1"/>
    <property type="match status" value="1"/>
</dbReference>
<dbReference type="InterPro" id="IPR052891">
    <property type="entry name" value="DNA-3mA_glycosylase"/>
</dbReference>
<dbReference type="InterPro" id="IPR005019">
    <property type="entry name" value="Adenine_glyco"/>
</dbReference>
<feature type="binding site" evidence="1">
    <location>
        <position position="175"/>
    </location>
    <ligand>
        <name>Zn(2+)</name>
        <dbReference type="ChEBI" id="CHEBI:29105"/>
    </ligand>
</feature>
<dbReference type="Proteomes" id="UP000533476">
    <property type="component" value="Unassembled WGS sequence"/>
</dbReference>
<dbReference type="Gene3D" id="1.10.340.30">
    <property type="entry name" value="Hypothetical protein, domain 2"/>
    <property type="match status" value="1"/>
</dbReference>
<dbReference type="Pfam" id="PF03352">
    <property type="entry name" value="Adenine_glyco"/>
    <property type="match status" value="1"/>
</dbReference>
<dbReference type="AlphaFoldDB" id="A0A7Y0L5I4"/>
<keyword evidence="1" id="KW-0862">Zinc</keyword>
<feature type="binding site" evidence="1">
    <location>
        <position position="17"/>
    </location>
    <ligand>
        <name>Zn(2+)</name>
        <dbReference type="ChEBI" id="CHEBI:29105"/>
    </ligand>
</feature>
<reference evidence="2 3" key="1">
    <citation type="submission" date="2020-04" db="EMBL/GenBank/DDBJ databases">
        <authorList>
            <person name="Zhang R."/>
            <person name="Schippers A."/>
        </authorList>
    </citation>
    <scope>NUCLEOTIDE SEQUENCE [LARGE SCALE GENOMIC DNA]</scope>
    <source>
        <strain evidence="2 3">DSM 109850</strain>
    </source>
</reference>
<feature type="binding site" evidence="1">
    <location>
        <position position="179"/>
    </location>
    <ligand>
        <name>Zn(2+)</name>
        <dbReference type="ChEBI" id="CHEBI:29105"/>
    </ligand>
</feature>
<dbReference type="GO" id="GO:0046872">
    <property type="term" value="F:metal ion binding"/>
    <property type="evidence" value="ECO:0007669"/>
    <property type="project" value="UniProtKB-KW"/>
</dbReference>
<keyword evidence="1" id="KW-0479">Metal-binding</keyword>
<proteinExistence type="predicted"/>
<protein>
    <submittedName>
        <fullName evidence="2">DNA-3-methyladenine glycosylase I</fullName>
    </submittedName>
</protein>
<dbReference type="GO" id="GO:0008725">
    <property type="term" value="F:DNA-3-methyladenine glycosylase activity"/>
    <property type="evidence" value="ECO:0007669"/>
    <property type="project" value="InterPro"/>
</dbReference>
<dbReference type="InterPro" id="IPR011257">
    <property type="entry name" value="DNA_glycosylase"/>
</dbReference>
<accession>A0A7Y0L5I4</accession>
<dbReference type="EMBL" id="JABBVZ010000048">
    <property type="protein sequence ID" value="NMP23347.1"/>
    <property type="molecule type" value="Genomic_DNA"/>
</dbReference>
<evidence type="ECO:0000256" key="1">
    <source>
        <dbReference type="PIRSR" id="PIRSR605019-1"/>
    </source>
</evidence>
<sequence length="193" mass="22171">MTRCEWADGHPLLRDYHDQEWGVFTRDRERLFEMLILESVQAGLSWLTVLKRRPAYREAFQGFRPEVAAAWTDQQLADFMNTPGIIHNRAKIASHRSNAQAFLLVEEEFGGFDQYLLQWTGHGVLHHAFEKPEQVPAQSPESERLSRDLMKRGFRFVGPTICYSFLQAIGLATDHLIGCFRYTQLGVSTGSNL</sequence>
<evidence type="ECO:0000313" key="2">
    <source>
        <dbReference type="EMBL" id="NMP23347.1"/>
    </source>
</evidence>
<gene>
    <name evidence="2" type="ORF">HIJ39_13460</name>
</gene>
<comment type="caution">
    <text evidence="2">The sequence shown here is derived from an EMBL/GenBank/DDBJ whole genome shotgun (WGS) entry which is preliminary data.</text>
</comment>
<dbReference type="SUPFAM" id="SSF48150">
    <property type="entry name" value="DNA-glycosylase"/>
    <property type="match status" value="1"/>
</dbReference>